<dbReference type="STRING" id="1081105.A0A166Z213"/>
<dbReference type="AlphaFoldDB" id="A0A166Z213"/>
<accession>A0A166Z213</accession>
<reference evidence="3 4" key="1">
    <citation type="journal article" date="2016" name="Genome Biol. Evol.">
        <title>Divergent and convergent evolution of fungal pathogenicity.</title>
        <authorList>
            <person name="Shang Y."/>
            <person name="Xiao G."/>
            <person name="Zheng P."/>
            <person name="Cen K."/>
            <person name="Zhan S."/>
            <person name="Wang C."/>
        </authorList>
    </citation>
    <scope>NUCLEOTIDE SEQUENCE [LARGE SCALE GENOMIC DNA]</scope>
    <source>
        <strain evidence="3 4">RCEF 4871</strain>
    </source>
</reference>
<dbReference type="Proteomes" id="UP000243498">
    <property type="component" value="Unassembled WGS sequence"/>
</dbReference>
<dbReference type="InterPro" id="IPR054448">
    <property type="entry name" value="HTH_put_ascomycetes"/>
</dbReference>
<feature type="compositionally biased region" description="Polar residues" evidence="1">
    <location>
        <begin position="22"/>
        <end position="31"/>
    </location>
</feature>
<evidence type="ECO:0000259" key="2">
    <source>
        <dbReference type="Pfam" id="PF22943"/>
    </source>
</evidence>
<feature type="domain" description="Helix-turn-helix" evidence="2">
    <location>
        <begin position="146"/>
        <end position="190"/>
    </location>
</feature>
<protein>
    <recommendedName>
        <fullName evidence="2">Helix-turn-helix domain-containing protein</fullName>
    </recommendedName>
</protein>
<dbReference type="EMBL" id="AZHC01000030">
    <property type="protein sequence ID" value="OAA37464.1"/>
    <property type="molecule type" value="Genomic_DNA"/>
</dbReference>
<feature type="compositionally biased region" description="Polar residues" evidence="1">
    <location>
        <begin position="79"/>
        <end position="100"/>
    </location>
</feature>
<evidence type="ECO:0000256" key="1">
    <source>
        <dbReference type="SAM" id="MobiDB-lite"/>
    </source>
</evidence>
<sequence length="195" mass="21673">MGSSVSKAGRATAAVKRRYPTPNRSGQTPPNLHSADHSTRLPRKSGKQEHATKVYGNDPDFTPSDFSQRLYDMGMVQPNATKSSSATDQNNTQEVENDPSTIHHLPTKPIKHNATLSVLEARRHLQQQADDETANSAPPGRRLKRYIDMRTLINVMRLRDMEMSPMAIEERLGLQPGTVTKLGHRGILSHVSKSM</sequence>
<proteinExistence type="predicted"/>
<organism evidence="3 4">
    <name type="scientific">Metarhizium rileyi (strain RCEF 4871)</name>
    <name type="common">Nomuraea rileyi</name>
    <dbReference type="NCBI Taxonomy" id="1649241"/>
    <lineage>
        <taxon>Eukaryota</taxon>
        <taxon>Fungi</taxon>
        <taxon>Dikarya</taxon>
        <taxon>Ascomycota</taxon>
        <taxon>Pezizomycotina</taxon>
        <taxon>Sordariomycetes</taxon>
        <taxon>Hypocreomycetidae</taxon>
        <taxon>Hypocreales</taxon>
        <taxon>Clavicipitaceae</taxon>
        <taxon>Metarhizium</taxon>
    </lineage>
</organism>
<dbReference type="OrthoDB" id="4085451at2759"/>
<dbReference type="OMA" id="QFDPRRN"/>
<comment type="caution">
    <text evidence="3">The sequence shown here is derived from an EMBL/GenBank/DDBJ whole genome shotgun (WGS) entry which is preliminary data.</text>
</comment>
<feature type="region of interest" description="Disordered" evidence="1">
    <location>
        <begin position="1"/>
        <end position="67"/>
    </location>
</feature>
<dbReference type="Pfam" id="PF22943">
    <property type="entry name" value="HTH_68"/>
    <property type="match status" value="1"/>
</dbReference>
<feature type="region of interest" description="Disordered" evidence="1">
    <location>
        <begin position="79"/>
        <end position="107"/>
    </location>
</feature>
<evidence type="ECO:0000313" key="4">
    <source>
        <dbReference type="Proteomes" id="UP000243498"/>
    </source>
</evidence>
<gene>
    <name evidence="3" type="ORF">NOR_07163</name>
</gene>
<name>A0A166Z213_METRR</name>
<evidence type="ECO:0000313" key="3">
    <source>
        <dbReference type="EMBL" id="OAA37464.1"/>
    </source>
</evidence>
<keyword evidence="4" id="KW-1185">Reference proteome</keyword>